<evidence type="ECO:0000256" key="3">
    <source>
        <dbReference type="ARBA" id="ARBA00022737"/>
    </source>
</evidence>
<dbReference type="PANTHER" id="PTHR23416">
    <property type="entry name" value="SIALIC ACID SYNTHASE-RELATED"/>
    <property type="match status" value="1"/>
</dbReference>
<dbReference type="Gene3D" id="2.160.10.10">
    <property type="entry name" value="Hexapeptide repeat proteins"/>
    <property type="match status" value="1"/>
</dbReference>
<organism evidence="5 6">
    <name type="scientific">Sphingomonas panacisoli</name>
    <dbReference type="NCBI Taxonomy" id="1813879"/>
    <lineage>
        <taxon>Bacteria</taxon>
        <taxon>Pseudomonadati</taxon>
        <taxon>Pseudomonadota</taxon>
        <taxon>Alphaproteobacteria</taxon>
        <taxon>Sphingomonadales</taxon>
        <taxon>Sphingomonadaceae</taxon>
        <taxon>Sphingomonas</taxon>
    </lineage>
</organism>
<dbReference type="InterPro" id="IPR001451">
    <property type="entry name" value="Hexapep"/>
</dbReference>
<gene>
    <name evidence="5" type="ORF">FPZ24_08100</name>
</gene>
<dbReference type="GO" id="GO:0005829">
    <property type="term" value="C:cytosol"/>
    <property type="evidence" value="ECO:0007669"/>
    <property type="project" value="TreeGrafter"/>
</dbReference>
<dbReference type="EMBL" id="CP042306">
    <property type="protein sequence ID" value="QDZ07445.1"/>
    <property type="molecule type" value="Genomic_DNA"/>
</dbReference>
<dbReference type="InterPro" id="IPR051159">
    <property type="entry name" value="Hexapeptide_acetyltransf"/>
</dbReference>
<reference evidence="5 6" key="1">
    <citation type="submission" date="2019-07" db="EMBL/GenBank/DDBJ databases">
        <title>Full genome sequence of Sphingomonas sp. 4R-6-7(HKS19).</title>
        <authorList>
            <person name="Im W.-T."/>
        </authorList>
    </citation>
    <scope>NUCLEOTIDE SEQUENCE [LARGE SCALE GENOMIC DNA]</scope>
    <source>
        <strain evidence="5 6">HKS19</strain>
    </source>
</reference>
<dbReference type="CDD" id="cd04647">
    <property type="entry name" value="LbH_MAT_like"/>
    <property type="match status" value="1"/>
</dbReference>
<dbReference type="RefSeq" id="WP_146570897.1">
    <property type="nucleotide sequence ID" value="NZ_CP042306.1"/>
</dbReference>
<evidence type="ECO:0000256" key="4">
    <source>
        <dbReference type="ARBA" id="ARBA00023315"/>
    </source>
</evidence>
<keyword evidence="3" id="KW-0677">Repeat</keyword>
<dbReference type="AlphaFoldDB" id="A0A5B8LHY4"/>
<dbReference type="SUPFAM" id="SSF51161">
    <property type="entry name" value="Trimeric LpxA-like enzymes"/>
    <property type="match status" value="1"/>
</dbReference>
<keyword evidence="4 5" id="KW-0012">Acyltransferase</keyword>
<protein>
    <submittedName>
        <fullName evidence="5">Acyltransferase</fullName>
    </submittedName>
</protein>
<dbReference type="GO" id="GO:0008374">
    <property type="term" value="F:O-acyltransferase activity"/>
    <property type="evidence" value="ECO:0007669"/>
    <property type="project" value="TreeGrafter"/>
</dbReference>
<proteinExistence type="inferred from homology"/>
<dbReference type="InterPro" id="IPR011004">
    <property type="entry name" value="Trimer_LpxA-like_sf"/>
</dbReference>
<name>A0A5B8LHY4_9SPHN</name>
<evidence type="ECO:0000256" key="1">
    <source>
        <dbReference type="ARBA" id="ARBA00007274"/>
    </source>
</evidence>
<sequence length="198" mass="20738">MHNPFLPGFYCSEELREFGFAHVGDGVQVSKDCVIVSPENVTIGDHSRIDAGCHIIATGPVEIGRHVHIGGGCHLSGRGGITMADFSGLSQGVRIYSASDDYSGRHMTNPTVPEEFTNVRVAPCRLGRHVIVGSGSVILPGVVIGDGAAVGALSLVSHRVPEWTIYAGSPARRVAERSRGLLVLEAAMEGTALAEVAG</sequence>
<keyword evidence="2 5" id="KW-0808">Transferase</keyword>
<dbReference type="PROSITE" id="PS00101">
    <property type="entry name" value="HEXAPEP_TRANSFERASES"/>
    <property type="match status" value="1"/>
</dbReference>
<evidence type="ECO:0000313" key="5">
    <source>
        <dbReference type="EMBL" id="QDZ07445.1"/>
    </source>
</evidence>
<accession>A0A5B8LHY4</accession>
<dbReference type="InterPro" id="IPR018357">
    <property type="entry name" value="Hexapep_transf_CS"/>
</dbReference>
<dbReference type="Proteomes" id="UP000315673">
    <property type="component" value="Chromosome"/>
</dbReference>
<comment type="similarity">
    <text evidence="1">Belongs to the transferase hexapeptide repeat family.</text>
</comment>
<dbReference type="PANTHER" id="PTHR23416:SF23">
    <property type="entry name" value="ACETYLTRANSFERASE C18B11.09C-RELATED"/>
    <property type="match status" value="1"/>
</dbReference>
<evidence type="ECO:0000313" key="6">
    <source>
        <dbReference type="Proteomes" id="UP000315673"/>
    </source>
</evidence>
<keyword evidence="6" id="KW-1185">Reference proteome</keyword>
<dbReference type="KEGG" id="spai:FPZ24_08100"/>
<dbReference type="OrthoDB" id="9815592at2"/>
<dbReference type="Pfam" id="PF00132">
    <property type="entry name" value="Hexapep"/>
    <property type="match status" value="1"/>
</dbReference>
<evidence type="ECO:0000256" key="2">
    <source>
        <dbReference type="ARBA" id="ARBA00022679"/>
    </source>
</evidence>